<gene>
    <name evidence="8" type="ordered locus">Desdi_1135</name>
</gene>
<dbReference type="eggNOG" id="COG0785">
    <property type="taxonomic scope" value="Bacteria"/>
</dbReference>
<evidence type="ECO:0000256" key="1">
    <source>
        <dbReference type="ARBA" id="ARBA00004141"/>
    </source>
</evidence>
<evidence type="ECO:0000256" key="5">
    <source>
        <dbReference type="ARBA" id="ARBA00023136"/>
    </source>
</evidence>
<dbReference type="STRING" id="871963.Desdi_1135"/>
<dbReference type="AlphaFoldDB" id="L0F6K5"/>
<protein>
    <submittedName>
        <fullName evidence="8">Cytochrome c biogenesis protein</fullName>
    </submittedName>
</protein>
<dbReference type="InterPro" id="IPR051790">
    <property type="entry name" value="Cytochrome_c-biogenesis_DsbD"/>
</dbReference>
<evidence type="ECO:0000256" key="4">
    <source>
        <dbReference type="ARBA" id="ARBA00022989"/>
    </source>
</evidence>
<dbReference type="EMBL" id="CP003344">
    <property type="protein sequence ID" value="AGA68650.1"/>
    <property type="molecule type" value="Genomic_DNA"/>
</dbReference>
<dbReference type="GO" id="GO:0016020">
    <property type="term" value="C:membrane"/>
    <property type="evidence" value="ECO:0007669"/>
    <property type="project" value="UniProtKB-SubCell"/>
</dbReference>
<feature type="transmembrane region" description="Helical" evidence="6">
    <location>
        <begin position="175"/>
        <end position="199"/>
    </location>
</feature>
<evidence type="ECO:0000256" key="3">
    <source>
        <dbReference type="ARBA" id="ARBA00022692"/>
    </source>
</evidence>
<name>L0F6K5_DESDL</name>
<feature type="transmembrane region" description="Helical" evidence="6">
    <location>
        <begin position="135"/>
        <end position="163"/>
    </location>
</feature>
<evidence type="ECO:0000313" key="8">
    <source>
        <dbReference type="EMBL" id="AGA68650.1"/>
    </source>
</evidence>
<dbReference type="Pfam" id="PF02683">
    <property type="entry name" value="DsbD_TM"/>
    <property type="match status" value="1"/>
</dbReference>
<accession>L0F6K5</accession>
<comment type="subcellular location">
    <subcellularLocation>
        <location evidence="1">Membrane</location>
        <topology evidence="1">Multi-pass membrane protein</topology>
    </subcellularLocation>
</comment>
<dbReference type="InterPro" id="IPR003834">
    <property type="entry name" value="Cyt_c_assmbl_TM_dom"/>
</dbReference>
<dbReference type="HOGENOM" id="CLU_053225_2_0_9"/>
<feature type="transmembrane region" description="Helical" evidence="6">
    <location>
        <begin position="211"/>
        <end position="228"/>
    </location>
</feature>
<feature type="transmembrane region" description="Helical" evidence="6">
    <location>
        <begin position="59"/>
        <end position="80"/>
    </location>
</feature>
<evidence type="ECO:0000256" key="2">
    <source>
        <dbReference type="ARBA" id="ARBA00006143"/>
    </source>
</evidence>
<comment type="similarity">
    <text evidence="2">Belongs to the DsbD family.</text>
</comment>
<evidence type="ECO:0000313" key="9">
    <source>
        <dbReference type="Proteomes" id="UP000010797"/>
    </source>
</evidence>
<dbReference type="GO" id="GO:0017004">
    <property type="term" value="P:cytochrome complex assembly"/>
    <property type="evidence" value="ECO:0007669"/>
    <property type="project" value="InterPro"/>
</dbReference>
<feature type="transmembrane region" description="Helical" evidence="6">
    <location>
        <begin position="92"/>
        <end position="114"/>
    </location>
</feature>
<keyword evidence="4 6" id="KW-1133">Transmembrane helix</keyword>
<keyword evidence="9" id="KW-1185">Reference proteome</keyword>
<feature type="transmembrane region" description="Helical" evidence="6">
    <location>
        <begin position="6"/>
        <end position="38"/>
    </location>
</feature>
<evidence type="ECO:0000256" key="6">
    <source>
        <dbReference type="SAM" id="Phobius"/>
    </source>
</evidence>
<keyword evidence="5 6" id="KW-0472">Membrane</keyword>
<sequence>MGTTVIIIAFAAGILSFLSPCIIPMLGVYFSLITGLTVSGLKEAAVDSALRLRILKNTLAFVAGFSVVFIAAGAVAGQLASLLSEWQGVLNFLGGTMILILALKMLGFFQLLFLNRLHWEPSFFSKLRAKATRSAGSSFLVGLLFSIACSHCIAPTLFSILALAGATQTPGSGMLVMFFFSLGLSIPYILAGMTFNKVINLLKRYRRHQVIAERLAGVLMLFMAYVIYTNQLTEITGFLGRFLPNLPLGM</sequence>
<feature type="domain" description="Cytochrome C biogenesis protein transmembrane" evidence="7">
    <location>
        <begin position="4"/>
        <end position="228"/>
    </location>
</feature>
<dbReference type="OrthoDB" id="9809733at2"/>
<evidence type="ECO:0000259" key="7">
    <source>
        <dbReference type="Pfam" id="PF02683"/>
    </source>
</evidence>
<dbReference type="KEGG" id="ddl:Desdi_1135"/>
<organism evidence="8 9">
    <name type="scientific">Desulfitobacterium dichloroeliminans (strain LMG P-21439 / DCA1)</name>
    <dbReference type="NCBI Taxonomy" id="871963"/>
    <lineage>
        <taxon>Bacteria</taxon>
        <taxon>Bacillati</taxon>
        <taxon>Bacillota</taxon>
        <taxon>Clostridia</taxon>
        <taxon>Eubacteriales</taxon>
        <taxon>Desulfitobacteriaceae</taxon>
        <taxon>Desulfitobacterium</taxon>
    </lineage>
</organism>
<dbReference type="Proteomes" id="UP000010797">
    <property type="component" value="Chromosome"/>
</dbReference>
<proteinExistence type="inferred from homology"/>
<keyword evidence="3 6" id="KW-0812">Transmembrane</keyword>
<dbReference type="PANTHER" id="PTHR31272:SF4">
    <property type="entry name" value="CYTOCHROME C-TYPE BIOGENESIS PROTEIN HI_1454-RELATED"/>
    <property type="match status" value="1"/>
</dbReference>
<dbReference type="PANTHER" id="PTHR31272">
    <property type="entry name" value="CYTOCHROME C-TYPE BIOGENESIS PROTEIN HI_1454-RELATED"/>
    <property type="match status" value="1"/>
</dbReference>
<reference evidence="9" key="1">
    <citation type="submission" date="2012-02" db="EMBL/GenBank/DDBJ databases">
        <title>Complete sequence of Desulfitobacterium dichloroeliminans LMG P-21439.</title>
        <authorList>
            <person name="Lucas S."/>
            <person name="Han J."/>
            <person name="Lapidus A."/>
            <person name="Cheng J.-F."/>
            <person name="Goodwin L."/>
            <person name="Pitluck S."/>
            <person name="Peters L."/>
            <person name="Ovchinnikova G."/>
            <person name="Teshima H."/>
            <person name="Detter J.C."/>
            <person name="Han C."/>
            <person name="Tapia R."/>
            <person name="Land M."/>
            <person name="Hauser L."/>
            <person name="Kyrpides N."/>
            <person name="Ivanova N."/>
            <person name="Pagani I."/>
            <person name="Kruse T."/>
            <person name="de Vos W.M."/>
            <person name="Boon N."/>
            <person name="Smidt H."/>
            <person name="Woyke T."/>
        </authorList>
    </citation>
    <scope>NUCLEOTIDE SEQUENCE [LARGE SCALE GENOMIC DNA]</scope>
    <source>
        <strain evidence="9">LMG P-21439 / DCA1</strain>
    </source>
</reference>
<dbReference type="RefSeq" id="WP_015261646.1">
    <property type="nucleotide sequence ID" value="NC_019903.1"/>
</dbReference>